<organism evidence="2 3">
    <name type="scientific">Caldanaerobacter subterraneus</name>
    <dbReference type="NCBI Taxonomy" id="911092"/>
    <lineage>
        <taxon>Bacteria</taxon>
        <taxon>Bacillati</taxon>
        <taxon>Bacillota</taxon>
        <taxon>Clostridia</taxon>
        <taxon>Thermoanaerobacterales</taxon>
        <taxon>Thermoanaerobacteraceae</taxon>
        <taxon>Caldanaerobacter</taxon>
    </lineage>
</organism>
<dbReference type="EMBL" id="DOLB01000146">
    <property type="protein sequence ID" value="HBT50085.1"/>
    <property type="molecule type" value="Genomic_DNA"/>
</dbReference>
<proteinExistence type="predicted"/>
<protein>
    <submittedName>
        <fullName evidence="2">Uncharacterized protein</fullName>
    </submittedName>
</protein>
<feature type="transmembrane region" description="Helical" evidence="1">
    <location>
        <begin position="386"/>
        <end position="419"/>
    </location>
</feature>
<keyword evidence="1" id="KW-0812">Transmembrane</keyword>
<dbReference type="AlphaFoldDB" id="A0A117KW27"/>
<feature type="transmembrane region" description="Helical" evidence="1">
    <location>
        <begin position="491"/>
        <end position="509"/>
    </location>
</feature>
<feature type="transmembrane region" description="Helical" evidence="1">
    <location>
        <begin position="459"/>
        <end position="479"/>
    </location>
</feature>
<keyword evidence="1" id="KW-1133">Transmembrane helix</keyword>
<evidence type="ECO:0000313" key="3">
    <source>
        <dbReference type="Proteomes" id="UP000264445"/>
    </source>
</evidence>
<dbReference type="RefSeq" id="WP_278429440.1">
    <property type="nucleotide sequence ID" value="NZ_DOLB01000146.1"/>
</dbReference>
<gene>
    <name evidence="2" type="ORF">DEA61_09900</name>
</gene>
<feature type="transmembrane region" description="Helical" evidence="1">
    <location>
        <begin position="431"/>
        <end position="447"/>
    </location>
</feature>
<accession>A0A117KW27</accession>
<dbReference type="Proteomes" id="UP000264445">
    <property type="component" value="Unassembled WGS sequence"/>
</dbReference>
<evidence type="ECO:0000256" key="1">
    <source>
        <dbReference type="SAM" id="Phobius"/>
    </source>
</evidence>
<reference evidence="2 3" key="1">
    <citation type="journal article" date="2018" name="Nat. Biotechnol.">
        <title>A standardized bacterial taxonomy based on genome phylogeny substantially revises the tree of life.</title>
        <authorList>
            <person name="Parks D.H."/>
            <person name="Chuvochina M."/>
            <person name="Waite D.W."/>
            <person name="Rinke C."/>
            <person name="Skarshewski A."/>
            <person name="Chaumeil P.A."/>
            <person name="Hugenholtz P."/>
        </authorList>
    </citation>
    <scope>NUCLEOTIDE SEQUENCE [LARGE SCALE GENOMIC DNA]</scope>
    <source>
        <strain evidence="2">UBA12544</strain>
    </source>
</reference>
<evidence type="ECO:0000313" key="2">
    <source>
        <dbReference type="EMBL" id="HBT50085.1"/>
    </source>
</evidence>
<keyword evidence="1" id="KW-0472">Membrane</keyword>
<name>A0A117KW27_9THEO</name>
<comment type="caution">
    <text evidence="2">The sequence shown here is derived from an EMBL/GenBank/DDBJ whole genome shotgun (WGS) entry which is preliminary data.</text>
</comment>
<sequence length="515" mass="58870">MNKKVLSVVLIILLLAGIISWHLYEYINIYSSNPSKMWSRDLFVGEKNLNAPSPLFYDNGKVYIVWGQKKGFFIYEIYPELKKAKEVLIENFNESSVKTLSFRQGILYWLENDRIKSFSLSDDKEGNFNIKANDFKLTKNYIVLCDSEGIKLFNFSMKQISFLPFNNISQIDAVEQNHVLHISFLTDDREENKVYYVSYDLQKNQWLQPVEIDRLFQTSTSRMDNVKVASDKNGAYVFYLITAKNGTASYYAYFPHEEINIKKTSKIYLPSSEVISFDVVSVPEGVGAAFSTSTKYQVFGPFTQSGVEIVYALFREGTIHYVTFITKEGKWASAPYLISTPEGLFVSWIETGGFSNYLIKAASTNQEFAKRVGGIREVDVQNALSLLVYSLASGVFLGFIMSFITALPSYGWLLIVMFLEPKNFKSESPKSFYIALILYSIAKYLFYPPRSIKAVATVSFPYNLMIIPVVTVILAFVFTKMYFKGKLPSSFAAFTFLWVIDSLITNVFYSPFMIK</sequence>